<dbReference type="Proteomes" id="UP000051863">
    <property type="component" value="Unassembled WGS sequence"/>
</dbReference>
<gene>
    <name evidence="3" type="ORF">ABB27_04445</name>
</gene>
<sequence>MLTRLLIVLLAILNVGVALWWMAPRAEPVAAVPRAEPGVATLEVLPSPAVDNAAVAAPPAATAVAATADAAPLIAAPVAAAKPAEAAPVPAAAVETSTVQTPPAEAKPAEPKPAAAVQCASLGPYASQAQAQAALAALGADAARPRLREVPGKAANSYRVLIAPAASREEAQATAKRIVDAGFSDYFIVSQGEEANAVALGQYRNREGAERRLASLTAAGFPAKLAASGTEIAPSWWVDAATAGTATPASLKQRAAAAQQQSLDCARLR</sequence>
<dbReference type="OrthoDB" id="5986009at2"/>
<evidence type="ECO:0000259" key="2">
    <source>
        <dbReference type="PROSITE" id="PS51724"/>
    </source>
</evidence>
<dbReference type="AlphaFoldDB" id="A0A0R0CWA8"/>
<organism evidence="3 4">
    <name type="scientific">Stenotrophomonas terrae</name>
    <dbReference type="NCBI Taxonomy" id="405446"/>
    <lineage>
        <taxon>Bacteria</taxon>
        <taxon>Pseudomonadati</taxon>
        <taxon>Pseudomonadota</taxon>
        <taxon>Gammaproteobacteria</taxon>
        <taxon>Lysobacterales</taxon>
        <taxon>Lysobacteraceae</taxon>
        <taxon>Stenotrophomonas</taxon>
    </lineage>
</organism>
<dbReference type="InterPro" id="IPR036680">
    <property type="entry name" value="SPOR-like_sf"/>
</dbReference>
<name>A0A0R0CWA8_9GAMM</name>
<evidence type="ECO:0000256" key="1">
    <source>
        <dbReference type="SAM" id="MobiDB-lite"/>
    </source>
</evidence>
<feature type="compositionally biased region" description="Low complexity" evidence="1">
    <location>
        <begin position="102"/>
        <end position="112"/>
    </location>
</feature>
<evidence type="ECO:0000313" key="4">
    <source>
        <dbReference type="Proteomes" id="UP000051863"/>
    </source>
</evidence>
<dbReference type="GO" id="GO:0042834">
    <property type="term" value="F:peptidoglycan binding"/>
    <property type="evidence" value="ECO:0007669"/>
    <property type="project" value="InterPro"/>
</dbReference>
<accession>A0A0R0CWA8</accession>
<dbReference type="PATRIC" id="fig|405446.3.peg.117"/>
<feature type="domain" description="SPOR" evidence="2">
    <location>
        <begin position="109"/>
        <end position="191"/>
    </location>
</feature>
<proteinExistence type="predicted"/>
<dbReference type="Pfam" id="PF05036">
    <property type="entry name" value="SPOR"/>
    <property type="match status" value="1"/>
</dbReference>
<dbReference type="SUPFAM" id="SSF110997">
    <property type="entry name" value="Sporulation related repeat"/>
    <property type="match status" value="1"/>
</dbReference>
<comment type="caution">
    <text evidence="3">The sequence shown here is derived from an EMBL/GenBank/DDBJ whole genome shotgun (WGS) entry which is preliminary data.</text>
</comment>
<dbReference type="RefSeq" id="WP_057627016.1">
    <property type="nucleotide sequence ID" value="NZ_LDJJ01000010.1"/>
</dbReference>
<reference evidence="3 4" key="1">
    <citation type="submission" date="2015-05" db="EMBL/GenBank/DDBJ databases">
        <title>Genome sequencing and analysis of members of genus Stenotrophomonas.</title>
        <authorList>
            <person name="Patil P.P."/>
            <person name="Midha S."/>
            <person name="Patil P.B."/>
        </authorList>
    </citation>
    <scope>NUCLEOTIDE SEQUENCE [LARGE SCALE GENOMIC DNA]</scope>
    <source>
        <strain evidence="3 4">DSM 18941</strain>
    </source>
</reference>
<protein>
    <recommendedName>
        <fullName evidence="2">SPOR domain-containing protein</fullName>
    </recommendedName>
</protein>
<dbReference type="InterPro" id="IPR007730">
    <property type="entry name" value="SPOR-like_dom"/>
</dbReference>
<evidence type="ECO:0000313" key="3">
    <source>
        <dbReference type="EMBL" id="KRG70802.1"/>
    </source>
</evidence>
<keyword evidence="4" id="KW-1185">Reference proteome</keyword>
<feature type="region of interest" description="Disordered" evidence="1">
    <location>
        <begin position="93"/>
        <end position="112"/>
    </location>
</feature>
<dbReference type="PROSITE" id="PS51724">
    <property type="entry name" value="SPOR"/>
    <property type="match status" value="1"/>
</dbReference>
<dbReference type="EMBL" id="LDJJ01000010">
    <property type="protein sequence ID" value="KRG70802.1"/>
    <property type="molecule type" value="Genomic_DNA"/>
</dbReference>
<dbReference type="Gene3D" id="3.30.70.1070">
    <property type="entry name" value="Sporulation related repeat"/>
    <property type="match status" value="1"/>
</dbReference>